<feature type="domain" description="Bacterial sugar transferase" evidence="3">
    <location>
        <begin position="264"/>
        <end position="444"/>
    </location>
</feature>
<feature type="transmembrane region" description="Helical" evidence="2">
    <location>
        <begin position="37"/>
        <end position="55"/>
    </location>
</feature>
<keyword evidence="4" id="KW-0808">Transferase</keyword>
<evidence type="ECO:0000259" key="3">
    <source>
        <dbReference type="Pfam" id="PF02397"/>
    </source>
</evidence>
<dbReference type="PANTHER" id="PTHR30576">
    <property type="entry name" value="COLANIC BIOSYNTHESIS UDP-GLUCOSE LIPID CARRIER TRANSFERASE"/>
    <property type="match status" value="1"/>
</dbReference>
<protein>
    <submittedName>
        <fullName evidence="4">Sugar transferase</fullName>
    </submittedName>
</protein>
<keyword evidence="5" id="KW-1185">Reference proteome</keyword>
<dbReference type="RefSeq" id="WP_342159481.1">
    <property type="nucleotide sequence ID" value="NZ_JBCDNA010000001.1"/>
</dbReference>
<comment type="caution">
    <text evidence="4">The sequence shown here is derived from an EMBL/GenBank/DDBJ whole genome shotgun (WGS) entry which is preliminary data.</text>
</comment>
<dbReference type="PANTHER" id="PTHR30576:SF0">
    <property type="entry name" value="UNDECAPRENYL-PHOSPHATE N-ACETYLGALACTOSAMINYL 1-PHOSPHATE TRANSFERASE-RELATED"/>
    <property type="match status" value="1"/>
</dbReference>
<keyword evidence="2" id="KW-0472">Membrane</keyword>
<keyword evidence="2" id="KW-1133">Transmembrane helix</keyword>
<comment type="similarity">
    <text evidence="1">Belongs to the bacterial sugar transferase family.</text>
</comment>
<accession>A0ABU9KZI7</accession>
<feature type="transmembrane region" description="Helical" evidence="2">
    <location>
        <begin position="67"/>
        <end position="85"/>
    </location>
</feature>
<dbReference type="InterPro" id="IPR003362">
    <property type="entry name" value="Bact_transf"/>
</dbReference>
<evidence type="ECO:0000313" key="4">
    <source>
        <dbReference type="EMBL" id="MEL4455616.1"/>
    </source>
</evidence>
<feature type="transmembrane region" description="Helical" evidence="2">
    <location>
        <begin position="268"/>
        <end position="292"/>
    </location>
</feature>
<dbReference type="Pfam" id="PF02397">
    <property type="entry name" value="Bac_transf"/>
    <property type="match status" value="1"/>
</dbReference>
<name>A0ABU9KZI7_9FLAO</name>
<evidence type="ECO:0000256" key="1">
    <source>
        <dbReference type="ARBA" id="ARBA00006464"/>
    </source>
</evidence>
<sequence>MLLAILDMAILVFSLFYYHNSISANLGFYHFLKLHTLNILFGIGIFWVLTIIFNFYDLDYVNKTRKVLPLAFFIGLIFTLSYIFTSSLTPDNNEVKGSVIVFVFGFTLLLIVWRVIYASVIHHNVFVKNCIVLTTEKNNKKLISQIKKSVEGKDFEHGLKILGIYGVSEELKQIDRLSRALERMASKKLVDTIIVMDKDQETISNSLNTTLVKVLGSGVQVITYFKLYEEVKEALPLQFAGNQFYSILPISKYNHNYLYLLWHKLVDILASIAGLSIMLLLTPVILLLNLFFNQGPLFYKQYRVGKGGKEILITKFRSMIVEAEKHGAQMAEKGDLRVTSFGKILRKIRIDELPQFWSVLKGEMSFIGPRPERKVFIEKLIESIPLYDSRHLIKPGITGWAQVKYDYGENIEDSYKKLEYDLYYIKNRSVTLDIRIIFKTINTIAFYKGR</sequence>
<gene>
    <name evidence="4" type="ORF">AABB81_06890</name>
</gene>
<proteinExistence type="inferred from homology"/>
<dbReference type="GO" id="GO:0016740">
    <property type="term" value="F:transferase activity"/>
    <property type="evidence" value="ECO:0007669"/>
    <property type="project" value="UniProtKB-KW"/>
</dbReference>
<evidence type="ECO:0000313" key="5">
    <source>
        <dbReference type="Proteomes" id="UP001474120"/>
    </source>
</evidence>
<organism evidence="4 5">
    <name type="scientific">Lutimonas vermicola</name>
    <dbReference type="NCBI Taxonomy" id="414288"/>
    <lineage>
        <taxon>Bacteria</taxon>
        <taxon>Pseudomonadati</taxon>
        <taxon>Bacteroidota</taxon>
        <taxon>Flavobacteriia</taxon>
        <taxon>Flavobacteriales</taxon>
        <taxon>Flavobacteriaceae</taxon>
        <taxon>Lutimonas</taxon>
    </lineage>
</organism>
<reference evidence="4 5" key="1">
    <citation type="submission" date="2024-04" db="EMBL/GenBank/DDBJ databases">
        <title>whole genome sequencing of Lutimonas vermicola strain IMCC1616.</title>
        <authorList>
            <person name="Bae S.S."/>
        </authorList>
    </citation>
    <scope>NUCLEOTIDE SEQUENCE [LARGE SCALE GENOMIC DNA]</scope>
    <source>
        <strain evidence="4 5">IMCC1616</strain>
    </source>
</reference>
<keyword evidence="2" id="KW-0812">Transmembrane</keyword>
<dbReference type="EMBL" id="JBCDNA010000001">
    <property type="protein sequence ID" value="MEL4455616.1"/>
    <property type="molecule type" value="Genomic_DNA"/>
</dbReference>
<dbReference type="Proteomes" id="UP001474120">
    <property type="component" value="Unassembled WGS sequence"/>
</dbReference>
<feature type="transmembrane region" description="Helical" evidence="2">
    <location>
        <begin position="97"/>
        <end position="116"/>
    </location>
</feature>
<evidence type="ECO:0000256" key="2">
    <source>
        <dbReference type="SAM" id="Phobius"/>
    </source>
</evidence>